<evidence type="ECO:0000313" key="1">
    <source>
        <dbReference type="Proteomes" id="UP000887579"/>
    </source>
</evidence>
<evidence type="ECO:0000313" key="2">
    <source>
        <dbReference type="WBParaSite" id="ES5_v2.g30220.t1"/>
    </source>
</evidence>
<organism evidence="1 2">
    <name type="scientific">Panagrolaimus sp. ES5</name>
    <dbReference type="NCBI Taxonomy" id="591445"/>
    <lineage>
        <taxon>Eukaryota</taxon>
        <taxon>Metazoa</taxon>
        <taxon>Ecdysozoa</taxon>
        <taxon>Nematoda</taxon>
        <taxon>Chromadorea</taxon>
        <taxon>Rhabditida</taxon>
        <taxon>Tylenchina</taxon>
        <taxon>Panagrolaimomorpha</taxon>
        <taxon>Panagrolaimoidea</taxon>
        <taxon>Panagrolaimidae</taxon>
        <taxon>Panagrolaimus</taxon>
    </lineage>
</organism>
<dbReference type="WBParaSite" id="ES5_v2.g30220.t1">
    <property type="protein sequence ID" value="ES5_v2.g30220.t1"/>
    <property type="gene ID" value="ES5_v2.g30220"/>
</dbReference>
<reference evidence="2" key="1">
    <citation type="submission" date="2022-11" db="UniProtKB">
        <authorList>
            <consortium name="WormBaseParasite"/>
        </authorList>
    </citation>
    <scope>IDENTIFICATION</scope>
</reference>
<accession>A0AC34GKH3</accession>
<protein>
    <submittedName>
        <fullName evidence="2">Uncharacterized protein</fullName>
    </submittedName>
</protein>
<sequence length="188" mass="20958">NSEILGYLAVSSDVGKILIFKINKEIDLPSDNPPVVISTPLFIFEHPTVPVGKPQRVDFEDLFQSVIEDNDNTLPSTSEFETSGIAESIASTSSSKKRITRKRALKKVVEEPTESELADEEDVEMENDENAQETEEGENKVVKENETNVEENKDETNETKPEIIEVDAAPFISIDWSPFSKCKDIVAV</sequence>
<proteinExistence type="predicted"/>
<dbReference type="Proteomes" id="UP000887579">
    <property type="component" value="Unplaced"/>
</dbReference>
<name>A0AC34GKH3_9BILA</name>